<dbReference type="Gene3D" id="2.60.40.10">
    <property type="entry name" value="Immunoglobulins"/>
    <property type="match status" value="2"/>
</dbReference>
<protein>
    <recommendedName>
        <fullName evidence="3">Ig-like domain-containing protein</fullName>
    </recommendedName>
</protein>
<dbReference type="SUPFAM" id="SSF48726">
    <property type="entry name" value="Immunoglobulin"/>
    <property type="match status" value="2"/>
</dbReference>
<dbReference type="InterPro" id="IPR013783">
    <property type="entry name" value="Ig-like_fold"/>
</dbReference>
<organism evidence="4 5">
    <name type="scientific">Ameiurus melas</name>
    <name type="common">Black bullhead</name>
    <name type="synonym">Silurus melas</name>
    <dbReference type="NCBI Taxonomy" id="219545"/>
    <lineage>
        <taxon>Eukaryota</taxon>
        <taxon>Metazoa</taxon>
        <taxon>Chordata</taxon>
        <taxon>Craniata</taxon>
        <taxon>Vertebrata</taxon>
        <taxon>Euteleostomi</taxon>
        <taxon>Actinopterygii</taxon>
        <taxon>Neopterygii</taxon>
        <taxon>Teleostei</taxon>
        <taxon>Ostariophysi</taxon>
        <taxon>Siluriformes</taxon>
        <taxon>Ictaluridae</taxon>
        <taxon>Ameiurus</taxon>
    </lineage>
</organism>
<dbReference type="AlphaFoldDB" id="A0A7J6AVY7"/>
<evidence type="ECO:0000259" key="3">
    <source>
        <dbReference type="PROSITE" id="PS50835"/>
    </source>
</evidence>
<dbReference type="InterPro" id="IPR036179">
    <property type="entry name" value="Ig-like_dom_sf"/>
</dbReference>
<dbReference type="PROSITE" id="PS50835">
    <property type="entry name" value="IG_LIKE"/>
    <property type="match status" value="1"/>
</dbReference>
<gene>
    <name evidence="4" type="ORF">AMELA_G00104280</name>
</gene>
<keyword evidence="5" id="KW-1185">Reference proteome</keyword>
<feature type="signal peptide" evidence="2">
    <location>
        <begin position="1"/>
        <end position="23"/>
    </location>
</feature>
<keyword evidence="2" id="KW-0732">Signal</keyword>
<dbReference type="PANTHER" id="PTHR46484">
    <property type="entry name" value="SI:CH211-171H4.5-RELATED"/>
    <property type="match status" value="1"/>
</dbReference>
<evidence type="ECO:0000256" key="2">
    <source>
        <dbReference type="SAM" id="SignalP"/>
    </source>
</evidence>
<evidence type="ECO:0000313" key="4">
    <source>
        <dbReference type="EMBL" id="KAF4086309.1"/>
    </source>
</evidence>
<feature type="transmembrane region" description="Helical" evidence="1">
    <location>
        <begin position="244"/>
        <end position="268"/>
    </location>
</feature>
<dbReference type="EMBL" id="JAAGNN010000008">
    <property type="protein sequence ID" value="KAF4086309.1"/>
    <property type="molecule type" value="Genomic_DNA"/>
</dbReference>
<accession>A0A7J6AVY7</accession>
<dbReference type="PANTHER" id="PTHR46484:SF7">
    <property type="entry name" value="MYELIN-ASSOCIATED GLYCOPROTEIN-LIKE-RELATED"/>
    <property type="match status" value="1"/>
</dbReference>
<dbReference type="InterPro" id="IPR007110">
    <property type="entry name" value="Ig-like_dom"/>
</dbReference>
<evidence type="ECO:0000313" key="5">
    <source>
        <dbReference type="Proteomes" id="UP000593565"/>
    </source>
</evidence>
<keyword evidence="1" id="KW-0472">Membrane</keyword>
<feature type="chain" id="PRO_5029645675" description="Ig-like domain-containing protein" evidence="2">
    <location>
        <begin position="24"/>
        <end position="331"/>
    </location>
</feature>
<keyword evidence="1" id="KW-0812">Transmembrane</keyword>
<sequence length="331" mass="37854">MDPQSKILFCWIYLQAIFASVFSDVWKAEVVSPVEALVSSCVVLPCKFNHPGTQLPDSRMKGIWHKEKDRNDRIYDEDSYLIGDNFKGRTKLVGRLSEKNCSLEIDDVKDHDNGPFCFRAELPIKDQQFSFVEKCVTITMKPEPDQPTVEHDESFTDGTIAIFKCYVRHTCPTHHPTIQWSRQNDKARLSYKDNGHGVWEVESLLSFTATETDDHTNVTCTVTFHGNKKSAVTKKIYIKRKQNIFHIIIPVAAVLGTIIVFGAACFFVTKRYKRQIQELQSRNPNGVWSRLSRMSRRVRSVGLMNLIGTGETEPDSLRTNLSRLICCLFSL</sequence>
<name>A0A7J6AVY7_AMEME</name>
<comment type="caution">
    <text evidence="4">The sequence shown here is derived from an EMBL/GenBank/DDBJ whole genome shotgun (WGS) entry which is preliminary data.</text>
</comment>
<evidence type="ECO:0000256" key="1">
    <source>
        <dbReference type="SAM" id="Phobius"/>
    </source>
</evidence>
<keyword evidence="1" id="KW-1133">Transmembrane helix</keyword>
<dbReference type="Proteomes" id="UP000593565">
    <property type="component" value="Unassembled WGS sequence"/>
</dbReference>
<feature type="domain" description="Ig-like" evidence="3">
    <location>
        <begin position="144"/>
        <end position="237"/>
    </location>
</feature>
<proteinExistence type="predicted"/>
<reference evidence="4 5" key="1">
    <citation type="submission" date="2020-02" db="EMBL/GenBank/DDBJ databases">
        <title>A chromosome-scale genome assembly of the black bullhead catfish (Ameiurus melas).</title>
        <authorList>
            <person name="Wen M."/>
            <person name="Zham M."/>
            <person name="Cabau C."/>
            <person name="Klopp C."/>
            <person name="Donnadieu C."/>
            <person name="Roques C."/>
            <person name="Bouchez O."/>
            <person name="Lampietro C."/>
            <person name="Jouanno E."/>
            <person name="Herpin A."/>
            <person name="Louis A."/>
            <person name="Berthelot C."/>
            <person name="Parey E."/>
            <person name="Roest-Crollius H."/>
            <person name="Braasch I."/>
            <person name="Postlethwait J."/>
            <person name="Robinson-Rechavi M."/>
            <person name="Echchiki A."/>
            <person name="Begum T."/>
            <person name="Montfort J."/>
            <person name="Schartl M."/>
            <person name="Bobe J."/>
            <person name="Guiguen Y."/>
        </authorList>
    </citation>
    <scope>NUCLEOTIDE SEQUENCE [LARGE SCALE GENOMIC DNA]</scope>
    <source>
        <strain evidence="4">M_S1</strain>
        <tissue evidence="4">Blood</tissue>
    </source>
</reference>